<feature type="signal peptide" evidence="1">
    <location>
        <begin position="1"/>
        <end position="20"/>
    </location>
</feature>
<feature type="chain" id="PRO_5011733734" evidence="1">
    <location>
        <begin position="21"/>
        <end position="163"/>
    </location>
</feature>
<protein>
    <submittedName>
        <fullName evidence="3">AhpC/TSA family protein</fullName>
    </submittedName>
</protein>
<dbReference type="GO" id="GO:0016209">
    <property type="term" value="F:antioxidant activity"/>
    <property type="evidence" value="ECO:0007669"/>
    <property type="project" value="InterPro"/>
</dbReference>
<organism evidence="3 4">
    <name type="scientific">Paenimyroides ummariense</name>
    <dbReference type="NCBI Taxonomy" id="913024"/>
    <lineage>
        <taxon>Bacteria</taxon>
        <taxon>Pseudomonadati</taxon>
        <taxon>Bacteroidota</taxon>
        <taxon>Flavobacteriia</taxon>
        <taxon>Flavobacteriales</taxon>
        <taxon>Flavobacteriaceae</taxon>
        <taxon>Paenimyroides</taxon>
    </lineage>
</organism>
<sequence>MKLRLSLVAFCLLFVTFAIAQNKLPNISLKGLDNKSINIANYNNSSKPVIVSFWATWCGPCIRELEAIKTKYAQWQKDYGVELVAVSIDDSKTINRVKPMVTSKGWKYKVLLDVNQELKRTINVVNVPYTMILYKGKVMFTHSNYTPGIENKIEEELKKISTK</sequence>
<dbReference type="PROSITE" id="PS51352">
    <property type="entry name" value="THIOREDOXIN_2"/>
    <property type="match status" value="1"/>
</dbReference>
<keyword evidence="1" id="KW-0732">Signal</keyword>
<dbReference type="InterPro" id="IPR050553">
    <property type="entry name" value="Thioredoxin_ResA/DsbE_sf"/>
</dbReference>
<dbReference type="AlphaFoldDB" id="A0A1I4XBM2"/>
<dbReference type="InterPro" id="IPR036249">
    <property type="entry name" value="Thioredoxin-like_sf"/>
</dbReference>
<dbReference type="EMBL" id="FOVI01000002">
    <property type="protein sequence ID" value="SFN23331.1"/>
    <property type="molecule type" value="Genomic_DNA"/>
</dbReference>
<dbReference type="InterPro" id="IPR013766">
    <property type="entry name" value="Thioredoxin_domain"/>
</dbReference>
<dbReference type="CDD" id="cd02966">
    <property type="entry name" value="TlpA_like_family"/>
    <property type="match status" value="1"/>
</dbReference>
<gene>
    <name evidence="3" type="ORF">SAMN05421741_102236</name>
</gene>
<dbReference type="Proteomes" id="UP000199036">
    <property type="component" value="Unassembled WGS sequence"/>
</dbReference>
<proteinExistence type="predicted"/>
<dbReference type="InterPro" id="IPR000866">
    <property type="entry name" value="AhpC/TSA"/>
</dbReference>
<evidence type="ECO:0000313" key="4">
    <source>
        <dbReference type="Proteomes" id="UP000199036"/>
    </source>
</evidence>
<dbReference type="STRING" id="913024.SAMN05421741_102236"/>
<evidence type="ECO:0000256" key="1">
    <source>
        <dbReference type="SAM" id="SignalP"/>
    </source>
</evidence>
<reference evidence="4" key="1">
    <citation type="submission" date="2016-10" db="EMBL/GenBank/DDBJ databases">
        <authorList>
            <person name="Varghese N."/>
            <person name="Submissions S."/>
        </authorList>
    </citation>
    <scope>NUCLEOTIDE SEQUENCE [LARGE SCALE GENOMIC DNA]</scope>
    <source>
        <strain evidence="4">DS-12</strain>
    </source>
</reference>
<dbReference type="OrthoDB" id="9815205at2"/>
<dbReference type="Gene3D" id="3.40.30.10">
    <property type="entry name" value="Glutaredoxin"/>
    <property type="match status" value="1"/>
</dbReference>
<feature type="domain" description="Thioredoxin" evidence="2">
    <location>
        <begin position="18"/>
        <end position="163"/>
    </location>
</feature>
<dbReference type="Pfam" id="PF00578">
    <property type="entry name" value="AhpC-TSA"/>
    <property type="match status" value="1"/>
</dbReference>
<dbReference type="SUPFAM" id="SSF52833">
    <property type="entry name" value="Thioredoxin-like"/>
    <property type="match status" value="1"/>
</dbReference>
<dbReference type="PANTHER" id="PTHR42852">
    <property type="entry name" value="THIOL:DISULFIDE INTERCHANGE PROTEIN DSBE"/>
    <property type="match status" value="1"/>
</dbReference>
<keyword evidence="4" id="KW-1185">Reference proteome</keyword>
<dbReference type="PANTHER" id="PTHR42852:SF17">
    <property type="entry name" value="THIOREDOXIN-LIKE PROTEIN HI_1115"/>
    <property type="match status" value="1"/>
</dbReference>
<accession>A0A1I4XBM2</accession>
<evidence type="ECO:0000313" key="3">
    <source>
        <dbReference type="EMBL" id="SFN23331.1"/>
    </source>
</evidence>
<dbReference type="RefSeq" id="WP_091518788.1">
    <property type="nucleotide sequence ID" value="NZ_FOVI01000002.1"/>
</dbReference>
<dbReference type="GO" id="GO:0016491">
    <property type="term" value="F:oxidoreductase activity"/>
    <property type="evidence" value="ECO:0007669"/>
    <property type="project" value="InterPro"/>
</dbReference>
<evidence type="ECO:0000259" key="2">
    <source>
        <dbReference type="PROSITE" id="PS51352"/>
    </source>
</evidence>
<name>A0A1I4XBM2_9FLAO</name>